<dbReference type="InterPro" id="IPR046348">
    <property type="entry name" value="SIS_dom_sf"/>
</dbReference>
<accession>A0AAE2YN57</accession>
<evidence type="ECO:0000256" key="6">
    <source>
        <dbReference type="ARBA" id="ARBA00023277"/>
    </source>
</evidence>
<gene>
    <name evidence="9" type="primary">rfaE2</name>
    <name evidence="9" type="ORF">HFQ13_02720</name>
</gene>
<dbReference type="InterPro" id="IPR011914">
    <property type="entry name" value="RfaE_dom_II"/>
</dbReference>
<keyword evidence="3 9" id="KW-0548">Nucleotidyltransferase</keyword>
<evidence type="ECO:0000313" key="9">
    <source>
        <dbReference type="EMBL" id="MBU2787134.1"/>
    </source>
</evidence>
<dbReference type="GO" id="GO:0005524">
    <property type="term" value="F:ATP binding"/>
    <property type="evidence" value="ECO:0007669"/>
    <property type="project" value="UniProtKB-KW"/>
</dbReference>
<dbReference type="PROSITE" id="PS51464">
    <property type="entry name" value="SIS"/>
    <property type="match status" value="1"/>
</dbReference>
<keyword evidence="5" id="KW-0067">ATP-binding</keyword>
<dbReference type="GO" id="GO:1901135">
    <property type="term" value="P:carbohydrate derivative metabolic process"/>
    <property type="evidence" value="ECO:0007669"/>
    <property type="project" value="InterPro"/>
</dbReference>
<proteinExistence type="predicted"/>
<dbReference type="GO" id="GO:0016779">
    <property type="term" value="F:nucleotidyltransferase activity"/>
    <property type="evidence" value="ECO:0007669"/>
    <property type="project" value="UniProtKB-KW"/>
</dbReference>
<dbReference type="PANTHER" id="PTHR30390:SF6">
    <property type="entry name" value="DNAA INITIATOR-ASSOCIATING PROTEIN DIAA"/>
    <property type="match status" value="1"/>
</dbReference>
<dbReference type="InterPro" id="IPR014729">
    <property type="entry name" value="Rossmann-like_a/b/a_fold"/>
</dbReference>
<feature type="domain" description="SIS" evidence="8">
    <location>
        <begin position="35"/>
        <end position="197"/>
    </location>
</feature>
<dbReference type="EC" id="2.7.7.70" evidence="1"/>
<dbReference type="SUPFAM" id="SSF53697">
    <property type="entry name" value="SIS domain"/>
    <property type="match status" value="1"/>
</dbReference>
<evidence type="ECO:0000256" key="2">
    <source>
        <dbReference type="ARBA" id="ARBA00022679"/>
    </source>
</evidence>
<evidence type="ECO:0000256" key="1">
    <source>
        <dbReference type="ARBA" id="ARBA00012519"/>
    </source>
</evidence>
<dbReference type="GO" id="GO:0016773">
    <property type="term" value="F:phosphotransferase activity, alcohol group as acceptor"/>
    <property type="evidence" value="ECO:0007669"/>
    <property type="project" value="InterPro"/>
</dbReference>
<comment type="catalytic activity">
    <reaction evidence="7">
        <text>D-glycero-beta-D-manno-heptose 1-phosphate + ATP + H(+) = ADP-D-glycero-beta-D-manno-heptose + diphosphate</text>
        <dbReference type="Rhea" id="RHEA:27465"/>
        <dbReference type="ChEBI" id="CHEBI:15378"/>
        <dbReference type="ChEBI" id="CHEBI:30616"/>
        <dbReference type="ChEBI" id="CHEBI:33019"/>
        <dbReference type="ChEBI" id="CHEBI:59967"/>
        <dbReference type="ChEBI" id="CHEBI:61593"/>
        <dbReference type="EC" id="2.7.7.70"/>
    </reaction>
</comment>
<dbReference type="InterPro" id="IPR035461">
    <property type="entry name" value="GmhA/DiaA"/>
</dbReference>
<reference evidence="9" key="1">
    <citation type="journal article" date="2021" name="ISME J.">
        <title>Genomic evolution of the class Acidithiobacillia: deep-branching Proteobacteria living in extreme acidic conditions.</title>
        <authorList>
            <person name="Moya-Beltran A."/>
            <person name="Beard S."/>
            <person name="Rojas-Villalobos C."/>
            <person name="Issotta F."/>
            <person name="Gallardo Y."/>
            <person name="Ulloa R."/>
            <person name="Giaveno A."/>
            <person name="Degli Esposti M."/>
            <person name="Johnson D.B."/>
            <person name="Quatrini R."/>
        </authorList>
    </citation>
    <scope>NUCLEOTIDE SEQUENCE</scope>
    <source>
        <strain evidence="9">VAN18-1</strain>
    </source>
</reference>
<evidence type="ECO:0000256" key="3">
    <source>
        <dbReference type="ARBA" id="ARBA00022695"/>
    </source>
</evidence>
<dbReference type="EMBL" id="JAAXYO010000036">
    <property type="protein sequence ID" value="MBU2787134.1"/>
    <property type="molecule type" value="Genomic_DNA"/>
</dbReference>
<dbReference type="SUPFAM" id="SSF52374">
    <property type="entry name" value="Nucleotidylyl transferase"/>
    <property type="match status" value="1"/>
</dbReference>
<dbReference type="AlphaFoldDB" id="A0AAE2YN57"/>
<protein>
    <recommendedName>
        <fullName evidence="1">D-glycero-beta-D-manno-heptose 1-phosphate adenylyltransferase</fullName>
        <ecNumber evidence="1">2.7.7.70</ecNumber>
    </recommendedName>
</protein>
<dbReference type="Gene3D" id="3.40.50.10490">
    <property type="entry name" value="Glucose-6-phosphate isomerase like protein, domain 1"/>
    <property type="match status" value="1"/>
</dbReference>
<evidence type="ECO:0000313" key="10">
    <source>
        <dbReference type="Proteomes" id="UP001197378"/>
    </source>
</evidence>
<keyword evidence="10" id="KW-1185">Reference proteome</keyword>
<organism evidence="9 10">
    <name type="scientific">Igneacidithiobacillus copahuensis</name>
    <dbReference type="NCBI Taxonomy" id="2724909"/>
    <lineage>
        <taxon>Bacteria</taxon>
        <taxon>Pseudomonadati</taxon>
        <taxon>Pseudomonadota</taxon>
        <taxon>Acidithiobacillia</taxon>
        <taxon>Acidithiobacillales</taxon>
        <taxon>Acidithiobacillaceae</taxon>
        <taxon>Igneacidithiobacillus</taxon>
    </lineage>
</organism>
<dbReference type="CDD" id="cd05006">
    <property type="entry name" value="SIS_GmhA"/>
    <property type="match status" value="1"/>
</dbReference>
<dbReference type="InterPro" id="IPR001347">
    <property type="entry name" value="SIS_dom"/>
</dbReference>
<name>A0AAE2YN57_9PROT</name>
<keyword evidence="6" id="KW-0119">Carbohydrate metabolism</keyword>
<dbReference type="NCBIfam" id="TIGR02199">
    <property type="entry name" value="rfaE_dom_II"/>
    <property type="match status" value="1"/>
</dbReference>
<dbReference type="PANTHER" id="PTHR30390">
    <property type="entry name" value="SEDOHEPTULOSE 7-PHOSPHATE ISOMERASE / DNAA INITIATOR-ASSOCIATING FACTOR FOR REPLICATION INITIATION"/>
    <property type="match status" value="1"/>
</dbReference>
<dbReference type="Pfam" id="PF01467">
    <property type="entry name" value="CTP_transf_like"/>
    <property type="match status" value="1"/>
</dbReference>
<keyword evidence="2" id="KW-0808">Transferase</keyword>
<evidence type="ECO:0000256" key="7">
    <source>
        <dbReference type="ARBA" id="ARBA00047428"/>
    </source>
</evidence>
<dbReference type="RefSeq" id="WP_215872197.1">
    <property type="nucleotide sequence ID" value="NZ_JAAXYO010000036.1"/>
</dbReference>
<evidence type="ECO:0000256" key="4">
    <source>
        <dbReference type="ARBA" id="ARBA00022741"/>
    </source>
</evidence>
<sequence>MNDSLFWPVQLAEHRTLLRALEELAGPCRHAEESILRSLRRGGKLLSCGNGGSAGDAAHIASELVNRFEGWRRPLPAIALSTDGAVLTSIANDLDYEQVFARQVAALGNAGDGLLVFSTSGNSANILAAVRAAQARGLWVLAFTGRDGGALARELRPGDIELRVPHERTARIQEVHLLLIHSLCAAVDAHAAELEQPQTLDDKIINDWGELAVRIQGQRPLVFTNGVFDILHRGHVQYLAEAKAEGATLVLAVNSDASVRRLGKGADRPINPLADRQGVLAGLAAVDYVTAFDDDTPLRLIQRLRPEILVKGGDWPVEKIVGATEVQGWGGRVLSISFRHQRSTTGLLQKIRDTRS</sequence>
<dbReference type="Gene3D" id="3.40.50.620">
    <property type="entry name" value="HUPs"/>
    <property type="match status" value="1"/>
</dbReference>
<dbReference type="InterPro" id="IPR004821">
    <property type="entry name" value="Cyt_trans-like"/>
</dbReference>
<dbReference type="Proteomes" id="UP001197378">
    <property type="component" value="Unassembled WGS sequence"/>
</dbReference>
<dbReference type="Pfam" id="PF13580">
    <property type="entry name" value="SIS_2"/>
    <property type="match status" value="1"/>
</dbReference>
<dbReference type="NCBIfam" id="TIGR00125">
    <property type="entry name" value="cyt_tran_rel"/>
    <property type="match status" value="1"/>
</dbReference>
<comment type="caution">
    <text evidence="9">The sequence shown here is derived from an EMBL/GenBank/DDBJ whole genome shotgun (WGS) entry which is preliminary data.</text>
</comment>
<dbReference type="InterPro" id="IPR050099">
    <property type="entry name" value="SIS_GmhA/DiaA_subfam"/>
</dbReference>
<evidence type="ECO:0000259" key="8">
    <source>
        <dbReference type="PROSITE" id="PS51464"/>
    </source>
</evidence>
<evidence type="ECO:0000256" key="5">
    <source>
        <dbReference type="ARBA" id="ARBA00022840"/>
    </source>
</evidence>
<dbReference type="GO" id="GO:0005975">
    <property type="term" value="P:carbohydrate metabolic process"/>
    <property type="evidence" value="ECO:0007669"/>
    <property type="project" value="InterPro"/>
</dbReference>
<keyword evidence="4" id="KW-0547">Nucleotide-binding</keyword>